<accession>A0A653CMA4</accession>
<proteinExistence type="predicted"/>
<gene>
    <name evidence="1" type="ORF">CALMAC_LOCUS10184</name>
</gene>
<protein>
    <submittedName>
        <fullName evidence="1">Uncharacterized protein</fullName>
    </submittedName>
</protein>
<keyword evidence="2" id="KW-1185">Reference proteome</keyword>
<reference evidence="1 2" key="1">
    <citation type="submission" date="2019-01" db="EMBL/GenBank/DDBJ databases">
        <authorList>
            <person name="Sayadi A."/>
        </authorList>
    </citation>
    <scope>NUCLEOTIDE SEQUENCE [LARGE SCALE GENOMIC DNA]</scope>
</reference>
<feature type="non-terminal residue" evidence="1">
    <location>
        <position position="105"/>
    </location>
</feature>
<dbReference type="AlphaFoldDB" id="A0A653CMA4"/>
<sequence length="105" mass="11698">MKEQMLLPALLSFRGNSSPISAYGNGTNPMEIAAIYRKRQATGIQLNEYSGCVFEKYVKKLNVNREMNVPMPLVSARDLLVQFLSKIHAITDMTTLTASTSIMAR</sequence>
<name>A0A653CMA4_CALMS</name>
<dbReference type="EMBL" id="CAACVG010008194">
    <property type="protein sequence ID" value="VEN48885.1"/>
    <property type="molecule type" value="Genomic_DNA"/>
</dbReference>
<organism evidence="1 2">
    <name type="scientific">Callosobruchus maculatus</name>
    <name type="common">Southern cowpea weevil</name>
    <name type="synonym">Pulse bruchid</name>
    <dbReference type="NCBI Taxonomy" id="64391"/>
    <lineage>
        <taxon>Eukaryota</taxon>
        <taxon>Metazoa</taxon>
        <taxon>Ecdysozoa</taxon>
        <taxon>Arthropoda</taxon>
        <taxon>Hexapoda</taxon>
        <taxon>Insecta</taxon>
        <taxon>Pterygota</taxon>
        <taxon>Neoptera</taxon>
        <taxon>Endopterygota</taxon>
        <taxon>Coleoptera</taxon>
        <taxon>Polyphaga</taxon>
        <taxon>Cucujiformia</taxon>
        <taxon>Chrysomeloidea</taxon>
        <taxon>Chrysomelidae</taxon>
        <taxon>Bruchinae</taxon>
        <taxon>Bruchini</taxon>
        <taxon>Callosobruchus</taxon>
    </lineage>
</organism>
<dbReference type="Proteomes" id="UP000410492">
    <property type="component" value="Unassembled WGS sequence"/>
</dbReference>
<evidence type="ECO:0000313" key="2">
    <source>
        <dbReference type="Proteomes" id="UP000410492"/>
    </source>
</evidence>
<evidence type="ECO:0000313" key="1">
    <source>
        <dbReference type="EMBL" id="VEN48885.1"/>
    </source>
</evidence>